<comment type="subcellular location">
    <subcellularLocation>
        <location evidence="1">Cell inner membrane</location>
        <topology evidence="1">Multi-pass membrane protein</topology>
    </subcellularLocation>
</comment>
<keyword evidence="11" id="KW-1185">Reference proteome</keyword>
<dbReference type="GO" id="GO:0005886">
    <property type="term" value="C:plasma membrane"/>
    <property type="evidence" value="ECO:0007669"/>
    <property type="project" value="UniProtKB-SubCell"/>
</dbReference>
<evidence type="ECO:0000256" key="2">
    <source>
        <dbReference type="ARBA" id="ARBA00022448"/>
    </source>
</evidence>
<dbReference type="OrthoDB" id="9814020at2"/>
<organism evidence="10 11">
    <name type="scientific">Pedobacter chitinilyticus</name>
    <dbReference type="NCBI Taxonomy" id="2233776"/>
    <lineage>
        <taxon>Bacteria</taxon>
        <taxon>Pseudomonadati</taxon>
        <taxon>Bacteroidota</taxon>
        <taxon>Sphingobacteriia</taxon>
        <taxon>Sphingobacteriales</taxon>
        <taxon>Sphingobacteriaceae</taxon>
        <taxon>Pedobacter</taxon>
    </lineage>
</organism>
<keyword evidence="5 9" id="KW-0812">Transmembrane</keyword>
<dbReference type="Proteomes" id="UP000284120">
    <property type="component" value="Unassembled WGS sequence"/>
</dbReference>
<comment type="similarity">
    <text evidence="8">Belongs to the TsuA/YedE (TC 9.B.102) family.</text>
</comment>
<keyword evidence="3" id="KW-1003">Cell membrane</keyword>
<keyword evidence="7 9" id="KW-0472">Membrane</keyword>
<evidence type="ECO:0000256" key="9">
    <source>
        <dbReference type="SAM" id="Phobius"/>
    </source>
</evidence>
<evidence type="ECO:0000256" key="5">
    <source>
        <dbReference type="ARBA" id="ARBA00022692"/>
    </source>
</evidence>
<accession>A0A443YRW0</accession>
<gene>
    <name evidence="10" type="ORF">DPV69_14555</name>
</gene>
<sequence length="187" mass="20392">MFELIRQPWPWYVAGPLIGLTVPALLLLGNKSFGISSSLRHICAACIPANISFFKYDWKKEAWNLFFVAGILVGGVVAAHFLANPNPVQVHPKLANELASYGVDNYNQLVPIQLMNWTSLFTLKGFLLMVFGGFLVGFGTRYAGGCTSGHAIMGLSNLQWPSLVATICFMVGGFIMANLLLPIILSL</sequence>
<protein>
    <submittedName>
        <fullName evidence="10">YeeE/YedE family protein</fullName>
    </submittedName>
</protein>
<proteinExistence type="inferred from homology"/>
<name>A0A443YRW0_9SPHI</name>
<keyword evidence="6 9" id="KW-1133">Transmembrane helix</keyword>
<dbReference type="PANTHER" id="PTHR30574:SF1">
    <property type="entry name" value="SULPHUR TRANSPORT DOMAIN-CONTAINING PROTEIN"/>
    <property type="match status" value="1"/>
</dbReference>
<reference evidence="10 11" key="1">
    <citation type="submission" date="2018-06" db="EMBL/GenBank/DDBJ databases">
        <title>Pedobacter endophyticus sp. nov., an endophytic bacterium isolated from a leaf of Triticum aestivum.</title>
        <authorList>
            <person name="Zhang L."/>
        </authorList>
    </citation>
    <scope>NUCLEOTIDE SEQUENCE [LARGE SCALE GENOMIC DNA]</scope>
    <source>
        <strain evidence="10 11">CM134L-2</strain>
    </source>
</reference>
<dbReference type="EMBL" id="SAYW01000004">
    <property type="protein sequence ID" value="RWU06505.1"/>
    <property type="molecule type" value="Genomic_DNA"/>
</dbReference>
<evidence type="ECO:0000256" key="3">
    <source>
        <dbReference type="ARBA" id="ARBA00022475"/>
    </source>
</evidence>
<dbReference type="AlphaFoldDB" id="A0A443YRW0"/>
<keyword evidence="2" id="KW-0813">Transport</keyword>
<dbReference type="RefSeq" id="WP_113648115.1">
    <property type="nucleotide sequence ID" value="NZ_QMHN01000004.1"/>
</dbReference>
<dbReference type="InterPro" id="IPR007272">
    <property type="entry name" value="Sulf_transp_TsuA/YedE"/>
</dbReference>
<evidence type="ECO:0000256" key="4">
    <source>
        <dbReference type="ARBA" id="ARBA00022519"/>
    </source>
</evidence>
<keyword evidence="4" id="KW-0997">Cell inner membrane</keyword>
<evidence type="ECO:0000256" key="8">
    <source>
        <dbReference type="ARBA" id="ARBA00035655"/>
    </source>
</evidence>
<feature type="transmembrane region" description="Helical" evidence="9">
    <location>
        <begin position="12"/>
        <end position="30"/>
    </location>
</feature>
<evidence type="ECO:0000313" key="10">
    <source>
        <dbReference type="EMBL" id="RWU06505.1"/>
    </source>
</evidence>
<comment type="caution">
    <text evidence="10">The sequence shown here is derived from an EMBL/GenBank/DDBJ whole genome shotgun (WGS) entry which is preliminary data.</text>
</comment>
<feature type="transmembrane region" description="Helical" evidence="9">
    <location>
        <begin position="125"/>
        <end position="143"/>
    </location>
</feature>
<dbReference type="Pfam" id="PF04143">
    <property type="entry name" value="Sulf_transp"/>
    <property type="match status" value="1"/>
</dbReference>
<feature type="transmembrane region" description="Helical" evidence="9">
    <location>
        <begin position="163"/>
        <end position="185"/>
    </location>
</feature>
<evidence type="ECO:0000256" key="6">
    <source>
        <dbReference type="ARBA" id="ARBA00022989"/>
    </source>
</evidence>
<evidence type="ECO:0000256" key="1">
    <source>
        <dbReference type="ARBA" id="ARBA00004429"/>
    </source>
</evidence>
<evidence type="ECO:0000256" key="7">
    <source>
        <dbReference type="ARBA" id="ARBA00023136"/>
    </source>
</evidence>
<feature type="transmembrane region" description="Helical" evidence="9">
    <location>
        <begin position="62"/>
        <end position="83"/>
    </location>
</feature>
<evidence type="ECO:0000313" key="11">
    <source>
        <dbReference type="Proteomes" id="UP000284120"/>
    </source>
</evidence>
<dbReference type="PANTHER" id="PTHR30574">
    <property type="entry name" value="INNER MEMBRANE PROTEIN YEDE"/>
    <property type="match status" value="1"/>
</dbReference>